<reference evidence="3 4" key="1">
    <citation type="submission" date="2017-02" db="EMBL/GenBank/DDBJ databases">
        <authorList>
            <person name="Peterson S.W."/>
        </authorList>
    </citation>
    <scope>NUCLEOTIDE SEQUENCE [LARGE SCALE GENOMIC DNA]</scope>
    <source>
        <strain evidence="3 4">ATCC 700135</strain>
    </source>
</reference>
<evidence type="ECO:0000313" key="3">
    <source>
        <dbReference type="EMBL" id="SJZ47792.1"/>
    </source>
</evidence>
<proteinExistence type="predicted"/>
<dbReference type="EMBL" id="FUWL01000006">
    <property type="protein sequence ID" value="SJZ47792.1"/>
    <property type="molecule type" value="Genomic_DNA"/>
</dbReference>
<keyword evidence="2" id="KW-0732">Signal</keyword>
<evidence type="ECO:0000313" key="4">
    <source>
        <dbReference type="Proteomes" id="UP000189956"/>
    </source>
</evidence>
<dbReference type="Gene3D" id="2.60.40.2630">
    <property type="match status" value="1"/>
</dbReference>
<accession>A0A1T4KZB6</accession>
<sequence length="517" mass="55100">MNRLKTLAWLLVGSMAFASCDKADNSITEPRAKVEFTSIVNNLRVENDSWTTGDEVGVFVLNAGQKNIPAGIYDGKANVKYSAESNGVFTETGTSIIFPKDGSALDFIAYAPYKTDIENGIYNINVVDQSDLSKLDFVYSNNATNKNKTTPRVNLVFDHKLAIFEMVLQVIPGANISLDEAKAVFESILTTATFNLATGELTPGTESAPMNLVVKKISDSKAVISMILIPGTSLEEATMKVTLGGKEYTWKPETKLIEAGKKYVVTTSVGSVEGEIKTIFGSSITDWNVENIEGGTLTPKDPGNNDSGSTPGAPDNGGGSGDQGNGNDQSGNGGSDNPGTPSPTPGQAELLFAGADFEDEAAFKALLLPKFPLPAYATFADGGRTGKALHIQTKSSTVTKPAFIFNIQGKNKNLAGKKKITFYIKGTAGESLSVLVYQKGGEKSKIFNLEDVTADKTISPAKQHRYGGTIDTGGNWVKIELNIAEFAGEIAQTGNFFAVKIGKKVAYNLFIDDITVE</sequence>
<organism evidence="3 4">
    <name type="scientific">Porphyromonas cangingivalis</name>
    <dbReference type="NCBI Taxonomy" id="36874"/>
    <lineage>
        <taxon>Bacteria</taxon>
        <taxon>Pseudomonadati</taxon>
        <taxon>Bacteroidota</taxon>
        <taxon>Bacteroidia</taxon>
        <taxon>Bacteroidales</taxon>
        <taxon>Porphyromonadaceae</taxon>
        <taxon>Porphyromonas</taxon>
    </lineage>
</organism>
<feature type="compositionally biased region" description="Gly residues" evidence="1">
    <location>
        <begin position="315"/>
        <end position="324"/>
    </location>
</feature>
<feature type="signal peptide" evidence="2">
    <location>
        <begin position="1"/>
        <end position="18"/>
    </location>
</feature>
<dbReference type="CDD" id="cd13121">
    <property type="entry name" value="BF2867_like_C"/>
    <property type="match status" value="1"/>
</dbReference>
<dbReference type="Gene3D" id="2.60.40.2620">
    <property type="entry name" value="Fimbrillin-like"/>
    <property type="match status" value="1"/>
</dbReference>
<name>A0A1T4KZB6_PORCN</name>
<gene>
    <name evidence="3" type="ORF">SAMN02745205_00938</name>
</gene>
<protein>
    <submittedName>
        <fullName evidence="3">Fimbrillin-like</fullName>
    </submittedName>
</protein>
<feature type="chain" id="PRO_5010516201" evidence="2">
    <location>
        <begin position="19"/>
        <end position="517"/>
    </location>
</feature>
<dbReference type="CDD" id="cd13120">
    <property type="entry name" value="BF2867_like_N"/>
    <property type="match status" value="1"/>
</dbReference>
<evidence type="ECO:0000256" key="1">
    <source>
        <dbReference type="SAM" id="MobiDB-lite"/>
    </source>
</evidence>
<dbReference type="Proteomes" id="UP000189956">
    <property type="component" value="Unassembled WGS sequence"/>
</dbReference>
<dbReference type="RefSeq" id="WP_025837323.1">
    <property type="nucleotide sequence ID" value="NZ_FUWL01000006.1"/>
</dbReference>
<feature type="region of interest" description="Disordered" evidence="1">
    <location>
        <begin position="292"/>
        <end position="348"/>
    </location>
</feature>
<dbReference type="PROSITE" id="PS51257">
    <property type="entry name" value="PROKAR_LIPOPROTEIN"/>
    <property type="match status" value="1"/>
</dbReference>
<dbReference type="InterPro" id="IPR025049">
    <property type="entry name" value="Mfa-like_1"/>
</dbReference>
<dbReference type="InterPro" id="IPR042278">
    <property type="entry name" value="Mfa-like_1_N"/>
</dbReference>
<dbReference type="Pfam" id="PF13149">
    <property type="entry name" value="Mfa_like_1"/>
    <property type="match status" value="1"/>
</dbReference>
<dbReference type="AlphaFoldDB" id="A0A1T4KZB6"/>
<evidence type="ECO:0000256" key="2">
    <source>
        <dbReference type="SAM" id="SignalP"/>
    </source>
</evidence>